<evidence type="ECO:0000313" key="1">
    <source>
        <dbReference type="EMBL" id="QTC48361.1"/>
    </source>
</evidence>
<accession>A0A8A4KKA5</accession>
<dbReference type="AlphaFoldDB" id="A0A8A4KKA5"/>
<reference evidence="1" key="1">
    <citation type="submission" date="2020-07" db="EMBL/GenBank/DDBJ databases">
        <title>Genome Sequences for Panteoa spp. that cause Center Rot in Onions.</title>
        <authorList>
            <person name="Asselin J.A."/>
            <person name="Helmann T."/>
            <person name="Beer S."/>
            <person name="Stodghill P."/>
        </authorList>
    </citation>
    <scope>NUCLEOTIDE SEQUENCE</scope>
    <source>
        <strain evidence="1">OC5a</strain>
        <plasmid evidence="1">pOC5aB</plasmid>
    </source>
</reference>
<geneLocation type="plasmid" evidence="1 2">
    <name>pOC5aB</name>
</geneLocation>
<organism evidence="1 2">
    <name type="scientific">Pantoea ananas</name>
    <name type="common">Erwinia uredovora</name>
    <dbReference type="NCBI Taxonomy" id="553"/>
    <lineage>
        <taxon>Bacteria</taxon>
        <taxon>Pseudomonadati</taxon>
        <taxon>Pseudomonadota</taxon>
        <taxon>Gammaproteobacteria</taxon>
        <taxon>Enterobacterales</taxon>
        <taxon>Erwiniaceae</taxon>
        <taxon>Pantoea</taxon>
    </lineage>
</organism>
<evidence type="ECO:0000313" key="2">
    <source>
        <dbReference type="Proteomes" id="UP000663901"/>
    </source>
</evidence>
<keyword evidence="1" id="KW-0614">Plasmid</keyword>
<sequence length="208" mass="23551">MAQDAILISATLNTHRVETSGNENEIIMLMENYNIRQKLKLSSLTRLDQNIFESVIKEAQQGKAIIFSHVSLLYLLKSSLLIALKDSLSLKKVDIIFLDLMTCQNTQSHDENKIFLHAATALIIDTILSYHSIRNQIHTINHISGMDRAKQAGKMRGRKPDIRMHEKIYQLRVVEGNSIKDTANQLGISERTVIRVTALFTELGNGRI</sequence>
<dbReference type="EMBL" id="CP059085">
    <property type="protein sequence ID" value="QTC48361.1"/>
    <property type="molecule type" value="Genomic_DNA"/>
</dbReference>
<protein>
    <submittedName>
        <fullName evidence="1">Transposase family protein</fullName>
    </submittedName>
</protein>
<dbReference type="RefSeq" id="WP_207806701.1">
    <property type="nucleotide sequence ID" value="NZ_CP059085.1"/>
</dbReference>
<dbReference type="Proteomes" id="UP000663901">
    <property type="component" value="Plasmid pOC5aB"/>
</dbReference>
<gene>
    <name evidence="1" type="ORF">H0Z12_22455</name>
</gene>
<proteinExistence type="predicted"/>
<name>A0A8A4KKA5_PANAN</name>